<evidence type="ECO:0000313" key="2">
    <source>
        <dbReference type="Proteomes" id="UP000008021"/>
    </source>
</evidence>
<reference evidence="1" key="1">
    <citation type="submission" date="2015-04" db="UniProtKB">
        <authorList>
            <consortium name="EnsemblPlants"/>
        </authorList>
    </citation>
    <scope>IDENTIFICATION</scope>
</reference>
<dbReference type="HOGENOM" id="CLU_1725199_0_0_1"/>
<evidence type="ECO:0000313" key="1">
    <source>
        <dbReference type="EnsemblPlants" id="OMERI11G15900.1"/>
    </source>
</evidence>
<protein>
    <submittedName>
        <fullName evidence="1">Uncharacterized protein</fullName>
    </submittedName>
</protein>
<keyword evidence="2" id="KW-1185">Reference proteome</keyword>
<sequence>MLHRSIRLISLGARCCATASGSAAAAPEGNNMRPQQQQARRLTEEDSAARRGYLRDLQARVERCVAELCKVRAERIERARLQFAESGCVVERTGGGGGELLAKEARLKEDVRAVLLEYGRFGDGGRHVLTSSSTRGILVQRSFFLSPAANMN</sequence>
<accession>A0A0E0F7I7</accession>
<reference evidence="1" key="2">
    <citation type="submission" date="2018-05" db="EMBL/GenBank/DDBJ databases">
        <title>OmerRS3 (Oryza meridionalis Reference Sequence Version 3).</title>
        <authorList>
            <person name="Zhang J."/>
            <person name="Kudrna D."/>
            <person name="Lee S."/>
            <person name="Talag J."/>
            <person name="Welchert J."/>
            <person name="Wing R.A."/>
        </authorList>
    </citation>
    <scope>NUCLEOTIDE SEQUENCE [LARGE SCALE GENOMIC DNA]</scope>
    <source>
        <strain evidence="1">cv. OR44</strain>
    </source>
</reference>
<dbReference type="AlphaFoldDB" id="A0A0E0F7I7"/>
<proteinExistence type="predicted"/>
<dbReference type="Gramene" id="OMERI11G15900.1">
    <property type="protein sequence ID" value="OMERI11G15900.1"/>
    <property type="gene ID" value="OMERI11G15900"/>
</dbReference>
<organism evidence="1">
    <name type="scientific">Oryza meridionalis</name>
    <dbReference type="NCBI Taxonomy" id="40149"/>
    <lineage>
        <taxon>Eukaryota</taxon>
        <taxon>Viridiplantae</taxon>
        <taxon>Streptophyta</taxon>
        <taxon>Embryophyta</taxon>
        <taxon>Tracheophyta</taxon>
        <taxon>Spermatophyta</taxon>
        <taxon>Magnoliopsida</taxon>
        <taxon>Liliopsida</taxon>
        <taxon>Poales</taxon>
        <taxon>Poaceae</taxon>
        <taxon>BOP clade</taxon>
        <taxon>Oryzoideae</taxon>
        <taxon>Oryzeae</taxon>
        <taxon>Oryzinae</taxon>
        <taxon>Oryza</taxon>
    </lineage>
</organism>
<dbReference type="EnsemblPlants" id="OMERI11G15900.1">
    <property type="protein sequence ID" value="OMERI11G15900.1"/>
    <property type="gene ID" value="OMERI11G15900"/>
</dbReference>
<name>A0A0E0F7I7_9ORYZ</name>
<dbReference type="Proteomes" id="UP000008021">
    <property type="component" value="Chromosome 11"/>
</dbReference>